<proteinExistence type="predicted"/>
<dbReference type="Proteomes" id="UP000184543">
    <property type="component" value="Unassembled WGS sequence"/>
</dbReference>
<evidence type="ECO:0000313" key="2">
    <source>
        <dbReference type="Proteomes" id="UP000184543"/>
    </source>
</evidence>
<dbReference type="AlphaFoldDB" id="A0A1M6AL56"/>
<gene>
    <name evidence="1" type="ORF">SAMN04488513_10198</name>
</gene>
<dbReference type="EMBL" id="FQYU01000001">
    <property type="protein sequence ID" value="SHI37195.1"/>
    <property type="molecule type" value="Genomic_DNA"/>
</dbReference>
<accession>A0A1M6AL56</accession>
<dbReference type="STRING" id="192903.SAMN04488513_10198"/>
<keyword evidence="2" id="KW-1185">Reference proteome</keyword>
<sequence>MSFLDITARPISASQDPAFFHFREGWGAHIANLIIKLGICGRLQARKGYGERGSIAYWLRAGGEKAIGSTEPCPICPKALKFDRSDYGPDF</sequence>
<organism evidence="1 2">
    <name type="scientific">Pseudozobellia thermophila</name>
    <dbReference type="NCBI Taxonomy" id="192903"/>
    <lineage>
        <taxon>Bacteria</taxon>
        <taxon>Pseudomonadati</taxon>
        <taxon>Bacteroidota</taxon>
        <taxon>Flavobacteriia</taxon>
        <taxon>Flavobacteriales</taxon>
        <taxon>Flavobacteriaceae</taxon>
        <taxon>Pseudozobellia</taxon>
    </lineage>
</organism>
<reference evidence="2" key="1">
    <citation type="submission" date="2016-11" db="EMBL/GenBank/DDBJ databases">
        <authorList>
            <person name="Varghese N."/>
            <person name="Submissions S."/>
        </authorList>
    </citation>
    <scope>NUCLEOTIDE SEQUENCE [LARGE SCALE GENOMIC DNA]</scope>
    <source>
        <strain evidence="2">DSM 19858</strain>
    </source>
</reference>
<protein>
    <submittedName>
        <fullName evidence="1">Uncharacterized protein</fullName>
    </submittedName>
</protein>
<name>A0A1M6AL56_9FLAO</name>
<evidence type="ECO:0000313" key="1">
    <source>
        <dbReference type="EMBL" id="SHI37195.1"/>
    </source>
</evidence>